<organism evidence="1 2">
    <name type="scientific">Emiliania huxleyi (strain CCMP1516)</name>
    <dbReference type="NCBI Taxonomy" id="280463"/>
    <lineage>
        <taxon>Eukaryota</taxon>
        <taxon>Haptista</taxon>
        <taxon>Haptophyta</taxon>
        <taxon>Prymnesiophyceae</taxon>
        <taxon>Isochrysidales</taxon>
        <taxon>Noelaerhabdaceae</taxon>
        <taxon>Emiliania</taxon>
    </lineage>
</organism>
<evidence type="ECO:0000313" key="1">
    <source>
        <dbReference type="EnsemblProtists" id="EOD07952"/>
    </source>
</evidence>
<evidence type="ECO:0000313" key="2">
    <source>
        <dbReference type="Proteomes" id="UP000013827"/>
    </source>
</evidence>
<accession>A0A0D3I9L7</accession>
<name>A0A0D3I9L7_EMIH1</name>
<proteinExistence type="predicted"/>
<dbReference type="EnsemblProtists" id="EOD07952">
    <property type="protein sequence ID" value="EOD07952"/>
    <property type="gene ID" value="EMIHUDRAFT_359099"/>
</dbReference>
<dbReference type="KEGG" id="ehx:EMIHUDRAFT_359099"/>
<dbReference type="GeneID" id="17254073"/>
<dbReference type="RefSeq" id="XP_005760381.1">
    <property type="nucleotide sequence ID" value="XM_005760324.1"/>
</dbReference>
<reference evidence="1" key="2">
    <citation type="submission" date="2024-10" db="UniProtKB">
        <authorList>
            <consortium name="EnsemblProtists"/>
        </authorList>
    </citation>
    <scope>IDENTIFICATION</scope>
</reference>
<reference evidence="2" key="1">
    <citation type="journal article" date="2013" name="Nature">
        <title>Pan genome of the phytoplankton Emiliania underpins its global distribution.</title>
        <authorList>
            <person name="Read B.A."/>
            <person name="Kegel J."/>
            <person name="Klute M.J."/>
            <person name="Kuo A."/>
            <person name="Lefebvre S.C."/>
            <person name="Maumus F."/>
            <person name="Mayer C."/>
            <person name="Miller J."/>
            <person name="Monier A."/>
            <person name="Salamov A."/>
            <person name="Young J."/>
            <person name="Aguilar M."/>
            <person name="Claverie J.M."/>
            <person name="Frickenhaus S."/>
            <person name="Gonzalez K."/>
            <person name="Herman E.K."/>
            <person name="Lin Y.C."/>
            <person name="Napier J."/>
            <person name="Ogata H."/>
            <person name="Sarno A.F."/>
            <person name="Shmutz J."/>
            <person name="Schroeder D."/>
            <person name="de Vargas C."/>
            <person name="Verret F."/>
            <person name="von Dassow P."/>
            <person name="Valentin K."/>
            <person name="Van de Peer Y."/>
            <person name="Wheeler G."/>
            <person name="Dacks J.B."/>
            <person name="Delwiche C.F."/>
            <person name="Dyhrman S.T."/>
            <person name="Glockner G."/>
            <person name="John U."/>
            <person name="Richards T."/>
            <person name="Worden A.Z."/>
            <person name="Zhang X."/>
            <person name="Grigoriev I.V."/>
            <person name="Allen A.E."/>
            <person name="Bidle K."/>
            <person name="Borodovsky M."/>
            <person name="Bowler C."/>
            <person name="Brownlee C."/>
            <person name="Cock J.M."/>
            <person name="Elias M."/>
            <person name="Gladyshev V.N."/>
            <person name="Groth M."/>
            <person name="Guda C."/>
            <person name="Hadaegh A."/>
            <person name="Iglesias-Rodriguez M.D."/>
            <person name="Jenkins J."/>
            <person name="Jones B.M."/>
            <person name="Lawson T."/>
            <person name="Leese F."/>
            <person name="Lindquist E."/>
            <person name="Lobanov A."/>
            <person name="Lomsadze A."/>
            <person name="Malik S.B."/>
            <person name="Marsh M.E."/>
            <person name="Mackinder L."/>
            <person name="Mock T."/>
            <person name="Mueller-Roeber B."/>
            <person name="Pagarete A."/>
            <person name="Parker M."/>
            <person name="Probert I."/>
            <person name="Quesneville H."/>
            <person name="Raines C."/>
            <person name="Rensing S.A."/>
            <person name="Riano-Pachon D.M."/>
            <person name="Richier S."/>
            <person name="Rokitta S."/>
            <person name="Shiraiwa Y."/>
            <person name="Soanes D.M."/>
            <person name="van der Giezen M."/>
            <person name="Wahlund T.M."/>
            <person name="Williams B."/>
            <person name="Wilson W."/>
            <person name="Wolfe G."/>
            <person name="Wurch L.L."/>
        </authorList>
    </citation>
    <scope>NUCLEOTIDE SEQUENCE</scope>
</reference>
<dbReference type="PaxDb" id="2903-EOD07952"/>
<protein>
    <submittedName>
        <fullName evidence="1">Uncharacterized protein</fullName>
    </submittedName>
</protein>
<dbReference type="HOGENOM" id="CLU_1942038_0_0_1"/>
<sequence length="130" mass="13846">MSNNERQRLDLLPAAGNRVVISLSPASSIPPSPRKMDGRVELRPDSARACGGVEKASKALAECSAEDLEALSLALAHEKPVPASSTAFADLEARAETKEGTGEDSYRSWFARENSWLQGKRGPASDPLVA</sequence>
<dbReference type="AlphaFoldDB" id="A0A0D3I9L7"/>
<keyword evidence="2" id="KW-1185">Reference proteome</keyword>
<dbReference type="Proteomes" id="UP000013827">
    <property type="component" value="Unassembled WGS sequence"/>
</dbReference>